<name>X6NVX0_RETFI</name>
<dbReference type="InterPro" id="IPR011990">
    <property type="entry name" value="TPR-like_helical_dom_sf"/>
</dbReference>
<dbReference type="Pfam" id="PF08238">
    <property type="entry name" value="Sel1"/>
    <property type="match status" value="4"/>
</dbReference>
<dbReference type="InterPro" id="IPR006597">
    <property type="entry name" value="Sel1-like"/>
</dbReference>
<dbReference type="GO" id="GO:0005789">
    <property type="term" value="C:endoplasmic reticulum membrane"/>
    <property type="evidence" value="ECO:0007669"/>
    <property type="project" value="TreeGrafter"/>
</dbReference>
<dbReference type="Proteomes" id="UP000023152">
    <property type="component" value="Unassembled WGS sequence"/>
</dbReference>
<dbReference type="SUPFAM" id="SSF81901">
    <property type="entry name" value="HCP-like"/>
    <property type="match status" value="1"/>
</dbReference>
<dbReference type="PANTHER" id="PTHR11102:SF147">
    <property type="entry name" value="SEL1L ADAPTOR SUBUNIT OF ERAD E3 UBIQUITIN LIGASE"/>
    <property type="match status" value="1"/>
</dbReference>
<comment type="caution">
    <text evidence="2">The sequence shown here is derived from an EMBL/GenBank/DDBJ whole genome shotgun (WGS) entry which is preliminary data.</text>
</comment>
<organism evidence="2 3">
    <name type="scientific">Reticulomyxa filosa</name>
    <dbReference type="NCBI Taxonomy" id="46433"/>
    <lineage>
        <taxon>Eukaryota</taxon>
        <taxon>Sar</taxon>
        <taxon>Rhizaria</taxon>
        <taxon>Retaria</taxon>
        <taxon>Foraminifera</taxon>
        <taxon>Monothalamids</taxon>
        <taxon>Reticulomyxidae</taxon>
        <taxon>Reticulomyxa</taxon>
    </lineage>
</organism>
<dbReference type="PANTHER" id="PTHR11102">
    <property type="entry name" value="SEL-1-LIKE PROTEIN"/>
    <property type="match status" value="1"/>
</dbReference>
<accession>X6NVX0</accession>
<proteinExistence type="inferred from homology"/>
<keyword evidence="3" id="KW-1185">Reference proteome</keyword>
<dbReference type="Gene3D" id="1.25.40.10">
    <property type="entry name" value="Tetratricopeptide repeat domain"/>
    <property type="match status" value="1"/>
</dbReference>
<gene>
    <name evidence="2" type="ORF">RFI_06960</name>
</gene>
<dbReference type="SMART" id="SM00671">
    <property type="entry name" value="SEL1"/>
    <property type="match status" value="3"/>
</dbReference>
<dbReference type="GO" id="GO:0036503">
    <property type="term" value="P:ERAD pathway"/>
    <property type="evidence" value="ECO:0007669"/>
    <property type="project" value="TreeGrafter"/>
</dbReference>
<sequence length="176" mass="19867">MSIVISLFEFAASANEPFAQASLGFIYLHGAPPQVSANVTKAIDYFTAAANQNSSEALWNLGMIFYEGYATKSSAQDQEALITIPKNFTKALVYFHRAALLGSWKAMYRFALMLWQQEGVQTADCRSAIKYMKFVAEFHPIKFNLEHARIAFEMQHFHKSFILYSAMAEQVLDNSI</sequence>
<evidence type="ECO:0000313" key="3">
    <source>
        <dbReference type="Proteomes" id="UP000023152"/>
    </source>
</evidence>
<comment type="similarity">
    <text evidence="1">Belongs to the sel-1 family.</text>
</comment>
<reference evidence="2 3" key="1">
    <citation type="journal article" date="2013" name="Curr. Biol.">
        <title>The Genome of the Foraminiferan Reticulomyxa filosa.</title>
        <authorList>
            <person name="Glockner G."/>
            <person name="Hulsmann N."/>
            <person name="Schleicher M."/>
            <person name="Noegel A.A."/>
            <person name="Eichinger L."/>
            <person name="Gallinger C."/>
            <person name="Pawlowski J."/>
            <person name="Sierra R."/>
            <person name="Euteneuer U."/>
            <person name="Pillet L."/>
            <person name="Moustafa A."/>
            <person name="Platzer M."/>
            <person name="Groth M."/>
            <person name="Szafranski K."/>
            <person name="Schliwa M."/>
        </authorList>
    </citation>
    <scope>NUCLEOTIDE SEQUENCE [LARGE SCALE GENOMIC DNA]</scope>
</reference>
<dbReference type="OrthoDB" id="2384430at2759"/>
<evidence type="ECO:0000313" key="2">
    <source>
        <dbReference type="EMBL" id="ETO30161.1"/>
    </source>
</evidence>
<dbReference type="InterPro" id="IPR050767">
    <property type="entry name" value="Sel1_AlgK"/>
</dbReference>
<dbReference type="AlphaFoldDB" id="X6NVX0"/>
<protein>
    <submittedName>
        <fullName evidence="2">Uncharacterized protein</fullName>
    </submittedName>
</protein>
<evidence type="ECO:0000256" key="1">
    <source>
        <dbReference type="ARBA" id="ARBA00038101"/>
    </source>
</evidence>
<dbReference type="EMBL" id="ASPP01005647">
    <property type="protein sequence ID" value="ETO30161.1"/>
    <property type="molecule type" value="Genomic_DNA"/>
</dbReference>